<dbReference type="GO" id="GO:0016705">
    <property type="term" value="F:oxidoreductase activity, acting on paired donors, with incorporation or reduction of molecular oxygen"/>
    <property type="evidence" value="ECO:0007669"/>
    <property type="project" value="InterPro"/>
</dbReference>
<name>A0A8J2Z960_9PROT</name>
<organism evidence="4 5">
    <name type="scientific">Caldovatus sediminis</name>
    <dbReference type="NCBI Taxonomy" id="2041189"/>
    <lineage>
        <taxon>Bacteria</taxon>
        <taxon>Pseudomonadati</taxon>
        <taxon>Pseudomonadota</taxon>
        <taxon>Alphaproteobacteria</taxon>
        <taxon>Acetobacterales</taxon>
        <taxon>Roseomonadaceae</taxon>
        <taxon>Caldovatus</taxon>
    </lineage>
</organism>
<sequence length="431" mass="48699">MKFGLFYEHQLPRPWTEDSERRLYQEALDQVELADRLGIDYVWEVEHHFLEEYSHSSAPEVFLAACSQRTQRIRLGHGVMLMAPSYNHPARAAERIATLDLVSGGRVEWGTGESATAMEMGGFLVNPDEKTAMWREATEQAANMLAMTPYPGFKGKYFEMPCRNIVPKPLQRPHPPMWVACSRRETIHRAARHGLGALAFAFVEPEQAGKWVQEYYDILRSEECVPIAHAVNPNIALVCGLSLHEDEREAIRRGLDGFRFFGYSLGYYGLFGQHAPGRTSVWDRFLEVKDSLPDNAGRGGIGTPDQVREHLLRYEKVGVDQIIFVQQSGTNRHEHICESLELFARTLLPEFKTRDAEREARKRRELAPFIEAALARKPRMPEAAEAEIPIVEAYGRKGANVGVAQASTFNDRGGAISVPRFDPHARRSGTV</sequence>
<dbReference type="PANTHER" id="PTHR30137:SF8">
    <property type="entry name" value="BLR5498 PROTEIN"/>
    <property type="match status" value="1"/>
</dbReference>
<feature type="domain" description="Luciferase-like" evidence="3">
    <location>
        <begin position="1"/>
        <end position="321"/>
    </location>
</feature>
<keyword evidence="5" id="KW-1185">Reference proteome</keyword>
<dbReference type="PANTHER" id="PTHR30137">
    <property type="entry name" value="LUCIFERASE-LIKE MONOOXYGENASE"/>
    <property type="match status" value="1"/>
</dbReference>
<evidence type="ECO:0000256" key="2">
    <source>
        <dbReference type="ARBA" id="ARBA00023033"/>
    </source>
</evidence>
<gene>
    <name evidence="4" type="ORF">GCM10010964_10200</name>
</gene>
<dbReference type="GO" id="GO:0005829">
    <property type="term" value="C:cytosol"/>
    <property type="evidence" value="ECO:0007669"/>
    <property type="project" value="TreeGrafter"/>
</dbReference>
<dbReference type="RefSeq" id="WP_188898904.1">
    <property type="nucleotide sequence ID" value="NZ_BMKS01000002.1"/>
</dbReference>
<protein>
    <submittedName>
        <fullName evidence="4">Luciferase</fullName>
    </submittedName>
</protein>
<evidence type="ECO:0000313" key="5">
    <source>
        <dbReference type="Proteomes" id="UP000597507"/>
    </source>
</evidence>
<evidence type="ECO:0000313" key="4">
    <source>
        <dbReference type="EMBL" id="GGG23995.1"/>
    </source>
</evidence>
<accession>A0A8J2Z960</accession>
<reference evidence="4 5" key="1">
    <citation type="journal article" date="2014" name="Int. J. Syst. Evol. Microbiol.">
        <title>Complete genome sequence of Corynebacterium casei LMG S-19264T (=DSM 44701T), isolated from a smear-ripened cheese.</title>
        <authorList>
            <consortium name="US DOE Joint Genome Institute (JGI-PGF)"/>
            <person name="Walter F."/>
            <person name="Albersmeier A."/>
            <person name="Kalinowski J."/>
            <person name="Ruckert C."/>
        </authorList>
    </citation>
    <scope>NUCLEOTIDE SEQUENCE [LARGE SCALE GENOMIC DNA]</scope>
    <source>
        <strain evidence="4 5">CGMCC 1.16330</strain>
    </source>
</reference>
<keyword evidence="1" id="KW-0560">Oxidoreductase</keyword>
<dbReference type="InterPro" id="IPR050766">
    <property type="entry name" value="Bact_Lucif_Oxidored"/>
</dbReference>
<proteinExistence type="predicted"/>
<comment type="caution">
    <text evidence="4">The sequence shown here is derived from an EMBL/GenBank/DDBJ whole genome shotgun (WGS) entry which is preliminary data.</text>
</comment>
<keyword evidence="2" id="KW-0503">Monooxygenase</keyword>
<dbReference type="Gene3D" id="3.20.20.30">
    <property type="entry name" value="Luciferase-like domain"/>
    <property type="match status" value="1"/>
</dbReference>
<dbReference type="InterPro" id="IPR036661">
    <property type="entry name" value="Luciferase-like_sf"/>
</dbReference>
<evidence type="ECO:0000256" key="1">
    <source>
        <dbReference type="ARBA" id="ARBA00023002"/>
    </source>
</evidence>
<dbReference type="GO" id="GO:0004497">
    <property type="term" value="F:monooxygenase activity"/>
    <property type="evidence" value="ECO:0007669"/>
    <property type="project" value="UniProtKB-KW"/>
</dbReference>
<dbReference type="InterPro" id="IPR011251">
    <property type="entry name" value="Luciferase-like_dom"/>
</dbReference>
<evidence type="ECO:0000259" key="3">
    <source>
        <dbReference type="Pfam" id="PF00296"/>
    </source>
</evidence>
<dbReference type="SUPFAM" id="SSF51679">
    <property type="entry name" value="Bacterial luciferase-like"/>
    <property type="match status" value="1"/>
</dbReference>
<dbReference type="AlphaFoldDB" id="A0A8J2Z960"/>
<dbReference type="EMBL" id="BMKS01000002">
    <property type="protein sequence ID" value="GGG23995.1"/>
    <property type="molecule type" value="Genomic_DNA"/>
</dbReference>
<dbReference type="Proteomes" id="UP000597507">
    <property type="component" value="Unassembled WGS sequence"/>
</dbReference>
<dbReference type="Pfam" id="PF00296">
    <property type="entry name" value="Bac_luciferase"/>
    <property type="match status" value="1"/>
</dbReference>